<dbReference type="SUPFAM" id="SSF53686">
    <property type="entry name" value="Tryptophan synthase beta subunit-like PLP-dependent enzymes"/>
    <property type="match status" value="1"/>
</dbReference>
<keyword evidence="6" id="KW-0028">Amino-acid biosynthesis</keyword>
<accession>A0A7S4MT59</accession>
<evidence type="ECO:0000256" key="5">
    <source>
        <dbReference type="ARBA" id="ARBA00012096"/>
    </source>
</evidence>
<dbReference type="Pfam" id="PF00585">
    <property type="entry name" value="Thr_dehydrat_C"/>
    <property type="match status" value="1"/>
</dbReference>
<dbReference type="EC" id="4.3.1.19" evidence="5"/>
<keyword evidence="7" id="KW-0412">Isoleucine biosynthesis</keyword>
<name>A0A7S4MT59_9EUKA</name>
<dbReference type="Pfam" id="PF00291">
    <property type="entry name" value="PALP"/>
    <property type="match status" value="1"/>
</dbReference>
<comment type="catalytic activity">
    <reaction evidence="1">
        <text>L-threonine = 2-oxobutanoate + NH4(+)</text>
        <dbReference type="Rhea" id="RHEA:22108"/>
        <dbReference type="ChEBI" id="CHEBI:16763"/>
        <dbReference type="ChEBI" id="CHEBI:28938"/>
        <dbReference type="ChEBI" id="CHEBI:57926"/>
        <dbReference type="EC" id="4.3.1.19"/>
    </reaction>
</comment>
<dbReference type="InterPro" id="IPR001721">
    <property type="entry name" value="TD_ACT-like"/>
</dbReference>
<dbReference type="AlphaFoldDB" id="A0A7S4MT59"/>
<evidence type="ECO:0000259" key="11">
    <source>
        <dbReference type="PROSITE" id="PS51672"/>
    </source>
</evidence>
<dbReference type="GO" id="GO:0003941">
    <property type="term" value="F:L-serine ammonia-lyase activity"/>
    <property type="evidence" value="ECO:0007669"/>
    <property type="project" value="TreeGrafter"/>
</dbReference>
<evidence type="ECO:0000256" key="10">
    <source>
        <dbReference type="ARBA" id="ARBA00023304"/>
    </source>
</evidence>
<evidence type="ECO:0000256" key="7">
    <source>
        <dbReference type="ARBA" id="ARBA00022624"/>
    </source>
</evidence>
<dbReference type="GO" id="GO:0006567">
    <property type="term" value="P:L-threonine catabolic process"/>
    <property type="evidence" value="ECO:0007669"/>
    <property type="project" value="TreeGrafter"/>
</dbReference>
<dbReference type="InterPro" id="IPR045865">
    <property type="entry name" value="ACT-like_dom_sf"/>
</dbReference>
<dbReference type="Gene3D" id="3.40.50.1100">
    <property type="match status" value="1"/>
</dbReference>
<keyword evidence="10" id="KW-0100">Branched-chain amino acid biosynthesis</keyword>
<dbReference type="InterPro" id="IPR050147">
    <property type="entry name" value="Ser/Thr_Dehydratase"/>
</dbReference>
<dbReference type="InterPro" id="IPR036052">
    <property type="entry name" value="TrpB-like_PALP_sf"/>
</dbReference>
<evidence type="ECO:0000256" key="8">
    <source>
        <dbReference type="ARBA" id="ARBA00022898"/>
    </source>
</evidence>
<dbReference type="InterPro" id="IPR001926">
    <property type="entry name" value="TrpB-like_PALP"/>
</dbReference>
<evidence type="ECO:0000256" key="9">
    <source>
        <dbReference type="ARBA" id="ARBA00023239"/>
    </source>
</evidence>
<dbReference type="PROSITE" id="PS51672">
    <property type="entry name" value="ACT_LIKE"/>
    <property type="match status" value="1"/>
</dbReference>
<dbReference type="InterPro" id="IPR038110">
    <property type="entry name" value="TD_ACT-like_sf"/>
</dbReference>
<dbReference type="GO" id="GO:0006565">
    <property type="term" value="P:L-serine catabolic process"/>
    <property type="evidence" value="ECO:0007669"/>
    <property type="project" value="TreeGrafter"/>
</dbReference>
<evidence type="ECO:0000256" key="2">
    <source>
        <dbReference type="ARBA" id="ARBA00001933"/>
    </source>
</evidence>
<evidence type="ECO:0000256" key="3">
    <source>
        <dbReference type="ARBA" id="ARBA00004810"/>
    </source>
</evidence>
<organism evidence="12">
    <name type="scientific">Prymnesium polylepis</name>
    <dbReference type="NCBI Taxonomy" id="72548"/>
    <lineage>
        <taxon>Eukaryota</taxon>
        <taxon>Haptista</taxon>
        <taxon>Haptophyta</taxon>
        <taxon>Prymnesiophyceae</taxon>
        <taxon>Prymnesiales</taxon>
        <taxon>Prymnesiaceae</taxon>
        <taxon>Prymnesium</taxon>
    </lineage>
</organism>
<protein>
    <recommendedName>
        <fullName evidence="5">threonine ammonia-lyase</fullName>
        <ecNumber evidence="5">4.3.1.19</ecNumber>
    </recommendedName>
</protein>
<evidence type="ECO:0000256" key="6">
    <source>
        <dbReference type="ARBA" id="ARBA00022605"/>
    </source>
</evidence>
<dbReference type="PANTHER" id="PTHR48078:SF11">
    <property type="entry name" value="THREONINE DEHYDRATASE, MITOCHONDRIAL"/>
    <property type="match status" value="1"/>
</dbReference>
<dbReference type="UniPathway" id="UPA00047">
    <property type="reaction ID" value="UER00054"/>
</dbReference>
<gene>
    <name evidence="12" type="ORF">CPOL0286_LOCUS12824</name>
</gene>
<evidence type="ECO:0000256" key="4">
    <source>
        <dbReference type="ARBA" id="ARBA00010869"/>
    </source>
</evidence>
<dbReference type="EMBL" id="HBKO01027906">
    <property type="protein sequence ID" value="CAE2240186.1"/>
    <property type="molecule type" value="Transcribed_RNA"/>
</dbReference>
<reference evidence="12" key="1">
    <citation type="submission" date="2021-01" db="EMBL/GenBank/DDBJ databases">
        <authorList>
            <person name="Corre E."/>
            <person name="Pelletier E."/>
            <person name="Niang G."/>
            <person name="Scheremetjew M."/>
            <person name="Finn R."/>
            <person name="Kale V."/>
            <person name="Holt S."/>
            <person name="Cochrane G."/>
            <person name="Meng A."/>
            <person name="Brown T."/>
            <person name="Cohen L."/>
        </authorList>
    </citation>
    <scope>NUCLEOTIDE SEQUENCE</scope>
    <source>
        <strain evidence="12">UIO037</strain>
    </source>
</reference>
<dbReference type="SUPFAM" id="SSF55021">
    <property type="entry name" value="ACT-like"/>
    <property type="match status" value="2"/>
</dbReference>
<dbReference type="PANTHER" id="PTHR48078">
    <property type="entry name" value="THREONINE DEHYDRATASE, MITOCHONDRIAL-RELATED"/>
    <property type="match status" value="1"/>
</dbReference>
<dbReference type="CDD" id="cd04907">
    <property type="entry name" value="ACT_ThrD-I_2"/>
    <property type="match status" value="1"/>
</dbReference>
<feature type="domain" description="ACT-like" evidence="11">
    <location>
        <begin position="240"/>
        <end position="311"/>
    </location>
</feature>
<keyword evidence="9" id="KW-0456">Lyase</keyword>
<dbReference type="Gene3D" id="3.40.1020.10">
    <property type="entry name" value="Biosynthetic Threonine Deaminase, Domain 3"/>
    <property type="match status" value="1"/>
</dbReference>
<comment type="cofactor">
    <cofactor evidence="2">
        <name>pyridoxal 5'-phosphate</name>
        <dbReference type="ChEBI" id="CHEBI:597326"/>
    </cofactor>
</comment>
<proteinExistence type="inferred from homology"/>
<sequence>MPRTKVIGVEAEGADLLNRSLLTGHRISVPEPAHFVDGASVTQLGSEVFRLCNELVDDIVVVGQDEICAAVRDCFEDTRAMLEPAGAVAVAGLKKYMSEVAVRPDGTKGNYVVISSDASNIEFDVLRFIADRAAIGEQKEKVFALRMPDRARMFHDMYQAVQPRLVTEFVYRHDPHKDDALVYMSMERAENETSGYDAQGVIDALTPLGVLVMDVTGDEMAKTHSRYLAGGRPGDLPGERIIRFEFPERPGALADFLERLDVGWYLTMLHYRNHGGQVGKVLAGVQMPEAEFGKFDAVIKGLGYTYYDETANPIFTQFMR</sequence>
<evidence type="ECO:0000313" key="12">
    <source>
        <dbReference type="EMBL" id="CAE2240186.1"/>
    </source>
</evidence>
<comment type="similarity">
    <text evidence="4">Belongs to the serine/threonine dehydratase family.</text>
</comment>
<dbReference type="GO" id="GO:0004794">
    <property type="term" value="F:threonine deaminase activity"/>
    <property type="evidence" value="ECO:0007669"/>
    <property type="project" value="UniProtKB-EC"/>
</dbReference>
<evidence type="ECO:0000256" key="1">
    <source>
        <dbReference type="ARBA" id="ARBA00001274"/>
    </source>
</evidence>
<dbReference type="GO" id="GO:0009097">
    <property type="term" value="P:isoleucine biosynthetic process"/>
    <property type="evidence" value="ECO:0007669"/>
    <property type="project" value="UniProtKB-UniPathway"/>
</dbReference>
<keyword evidence="8" id="KW-0663">Pyridoxal phosphate</keyword>
<comment type="pathway">
    <text evidence="3">Amino-acid biosynthesis; L-isoleucine biosynthesis; 2-oxobutanoate from L-threonine: step 1/1.</text>
</comment>